<feature type="transmembrane region" description="Helical" evidence="7">
    <location>
        <begin position="311"/>
        <end position="333"/>
    </location>
</feature>
<sequence length="422" mass="45533">MPSGLREHAVADGNPFLTEPHLPITAMWITTWESSLWALKTENPRTPGSEVAPALDVLRRWQPNVEEAMTKFPIVNHRQRAVVSAAIIFSIVPTAAIVLRVLARRVSARNLNLSDYCAIVAVALAVALEAVNITAVVNGGLAYGHASDIVAHFGSSSVVMLLKLVVPLQFLWALSLGFSKTSMLLLYSQLFSTEHYVIITARATIGITLLWAIGTILAGCLVCQPLPIPWNSVSGGHCGDQILSFIISGAINLVTNIVVVVLPLPALFKLRMGICKKMGLASVFSLGFLTCVTSVVRLVCLTQMDFSDVSYSMTLANSLEASMAVTLACVPLLRPLVGRCKYRAGQNHGLRTPRREQFEPLGDDAGGEQLRLRPLSFKHQAEVSAISIGSSSSNRTDGNNEAKLAGKSTPGIIVSREWEVTR</sequence>
<evidence type="ECO:0000259" key="8">
    <source>
        <dbReference type="Pfam" id="PF20684"/>
    </source>
</evidence>
<proteinExistence type="inferred from homology"/>
<dbReference type="AlphaFoldDB" id="A0A2P5I8X8"/>
<keyword evidence="3 7" id="KW-1133">Transmembrane helix</keyword>
<feature type="transmembrane region" description="Helical" evidence="7">
    <location>
        <begin position="81"/>
        <end position="103"/>
    </location>
</feature>
<dbReference type="OrthoDB" id="5329176at2759"/>
<dbReference type="Pfam" id="PF20684">
    <property type="entry name" value="Fung_rhodopsin"/>
    <property type="match status" value="1"/>
</dbReference>
<evidence type="ECO:0000256" key="2">
    <source>
        <dbReference type="ARBA" id="ARBA00022692"/>
    </source>
</evidence>
<evidence type="ECO:0000256" key="3">
    <source>
        <dbReference type="ARBA" id="ARBA00022989"/>
    </source>
</evidence>
<dbReference type="InParanoid" id="A0A2P5I8X8"/>
<feature type="region of interest" description="Disordered" evidence="6">
    <location>
        <begin position="388"/>
        <end position="408"/>
    </location>
</feature>
<protein>
    <submittedName>
        <fullName evidence="9">Integral membrane protein</fullName>
    </submittedName>
</protein>
<feature type="domain" description="Rhodopsin" evidence="8">
    <location>
        <begin position="99"/>
        <end position="338"/>
    </location>
</feature>
<dbReference type="PANTHER" id="PTHR33048:SF57">
    <property type="entry name" value="INTEGRAL MEMBRANE PROTEIN-RELATED"/>
    <property type="match status" value="1"/>
</dbReference>
<feature type="transmembrane region" description="Helical" evidence="7">
    <location>
        <begin position="115"/>
        <end position="137"/>
    </location>
</feature>
<evidence type="ECO:0000313" key="9">
    <source>
        <dbReference type="EMBL" id="POS78962.1"/>
    </source>
</evidence>
<evidence type="ECO:0000256" key="1">
    <source>
        <dbReference type="ARBA" id="ARBA00004141"/>
    </source>
</evidence>
<reference evidence="9" key="1">
    <citation type="submission" date="2017-09" db="EMBL/GenBank/DDBJ databases">
        <title>Polyketide synthases of a Diaporthe helianthi virulent isolate.</title>
        <authorList>
            <person name="Baroncelli R."/>
        </authorList>
    </citation>
    <scope>NUCLEOTIDE SEQUENCE [LARGE SCALE GENOMIC DNA]</scope>
    <source>
        <strain evidence="9">7/96</strain>
    </source>
</reference>
<dbReference type="EMBL" id="MAVT02000147">
    <property type="protein sequence ID" value="POS78962.1"/>
    <property type="molecule type" value="Genomic_DNA"/>
</dbReference>
<evidence type="ECO:0000256" key="7">
    <source>
        <dbReference type="SAM" id="Phobius"/>
    </source>
</evidence>
<evidence type="ECO:0000256" key="5">
    <source>
        <dbReference type="ARBA" id="ARBA00038359"/>
    </source>
</evidence>
<dbReference type="PANTHER" id="PTHR33048">
    <property type="entry name" value="PTH11-LIKE INTEGRAL MEMBRANE PROTEIN (AFU_ORTHOLOGUE AFUA_5G11245)"/>
    <property type="match status" value="1"/>
</dbReference>
<dbReference type="Proteomes" id="UP000094444">
    <property type="component" value="Unassembled WGS sequence"/>
</dbReference>
<keyword evidence="2 7" id="KW-0812">Transmembrane</keyword>
<evidence type="ECO:0000256" key="4">
    <source>
        <dbReference type="ARBA" id="ARBA00023136"/>
    </source>
</evidence>
<feature type="transmembrane region" description="Helical" evidence="7">
    <location>
        <begin position="242"/>
        <end position="268"/>
    </location>
</feature>
<gene>
    <name evidence="9" type="ORF">DHEL01_v202649</name>
</gene>
<comment type="caution">
    <text evidence="9">The sequence shown here is derived from an EMBL/GenBank/DDBJ whole genome shotgun (WGS) entry which is preliminary data.</text>
</comment>
<feature type="transmembrane region" description="Helical" evidence="7">
    <location>
        <begin position="280"/>
        <end position="299"/>
    </location>
</feature>
<name>A0A2P5I8X8_DIAHE</name>
<dbReference type="InterPro" id="IPR052337">
    <property type="entry name" value="SAT4-like"/>
</dbReference>
<dbReference type="InterPro" id="IPR049326">
    <property type="entry name" value="Rhodopsin_dom_fungi"/>
</dbReference>
<comment type="subcellular location">
    <subcellularLocation>
        <location evidence="1">Membrane</location>
        <topology evidence="1">Multi-pass membrane protein</topology>
    </subcellularLocation>
</comment>
<evidence type="ECO:0000313" key="10">
    <source>
        <dbReference type="Proteomes" id="UP000094444"/>
    </source>
</evidence>
<comment type="similarity">
    <text evidence="5">Belongs to the SAT4 family.</text>
</comment>
<keyword evidence="4 7" id="KW-0472">Membrane</keyword>
<feature type="transmembrane region" description="Helical" evidence="7">
    <location>
        <begin position="195"/>
        <end position="222"/>
    </location>
</feature>
<organism evidence="9 10">
    <name type="scientific">Diaporthe helianthi</name>
    <dbReference type="NCBI Taxonomy" id="158607"/>
    <lineage>
        <taxon>Eukaryota</taxon>
        <taxon>Fungi</taxon>
        <taxon>Dikarya</taxon>
        <taxon>Ascomycota</taxon>
        <taxon>Pezizomycotina</taxon>
        <taxon>Sordariomycetes</taxon>
        <taxon>Sordariomycetidae</taxon>
        <taxon>Diaporthales</taxon>
        <taxon>Diaporthaceae</taxon>
        <taxon>Diaporthe</taxon>
    </lineage>
</organism>
<dbReference type="GO" id="GO:0016020">
    <property type="term" value="C:membrane"/>
    <property type="evidence" value="ECO:0007669"/>
    <property type="project" value="UniProtKB-SubCell"/>
</dbReference>
<evidence type="ECO:0000256" key="6">
    <source>
        <dbReference type="SAM" id="MobiDB-lite"/>
    </source>
</evidence>
<accession>A0A2P5I8X8</accession>
<keyword evidence="10" id="KW-1185">Reference proteome</keyword>